<dbReference type="Pfam" id="PF04934">
    <property type="entry name" value="Med6"/>
    <property type="match status" value="1"/>
</dbReference>
<keyword evidence="6" id="KW-0539">Nucleus</keyword>
<comment type="subcellular location">
    <subcellularLocation>
        <location evidence="1">Nucleus</location>
    </subcellularLocation>
</comment>
<gene>
    <name evidence="10" type="primary">MED6</name>
    <name evidence="10" type="ORF">HK105_202071</name>
</gene>
<keyword evidence="11" id="KW-1185">Reference proteome</keyword>
<evidence type="ECO:0000259" key="9">
    <source>
        <dbReference type="PROSITE" id="PS50097"/>
    </source>
</evidence>
<proteinExistence type="inferred from homology"/>
<dbReference type="PANTHER" id="PTHR20946">
    <property type="entry name" value="SANT AND BTB DOMAIN REGULATOR OF CLASS SWITCH RECOMBINATION"/>
    <property type="match status" value="1"/>
</dbReference>
<sequence length="679" mass="75507">MRKDIVIHVFDEARNVKRDFYCKRSLLLREMKYFASYLCDKSQVSEVVDIDVHCDVEVFEWLVSFITKQHVNLEPKSAVSILISSNFLQMDHLEGMCIEYIHDNIDKIIEVPIDLKCINRQLLSRLAALFAAEELGKIHDPRDKIKRSCAACGKVYSSRNEDELLCDKAMLRVDSRGAGDMAKGYYRCCGETALKFAPFLTAQGCRVFNHTPSGTTDPAILAVLQRQSELILWSKRSVSDPAPTGTAIHAAQSEELIASDSSTTRRGDEVFGTWHARHEMLATHDAAASRPSTRPHSGASSRSSATQGARPQGSAPGAYALRPASALQRACGDSGGAKKQYVQRSEDAERMPLTARSRPADQWGLHEFNVLDYFAMSQFYDNSCLNEQVKMQARFNALEAAQLDRRQMKGIEYDLAYFSRQPSLFVIVKQNRMSPTKTELIAVYYIVEGTIYQSPNLLHLLANRVRTSLYFSQQALKKASEAYRYHPILGYRWSTDPDLFEHLHRSNEERKRLNAHHEESSVAPQTDDQSGSNKQTQNHVEQTSAAAVTSLDEQRRAFHFSQRLDDLIAATFQAEPQQSAQTGLSDITAAHAGSTIPGTGVRYQALVAESTRDDMSVAGSTADARSGSILARTSSQASTDAGAKNVSQAAKSGQAKRKQQTVFAGSEVPSTDALFKRKR</sequence>
<keyword evidence="4" id="KW-0805">Transcription regulation</keyword>
<dbReference type="Gene3D" id="3.30.710.10">
    <property type="entry name" value="Potassium Channel Kv1.1, Chain A"/>
    <property type="match status" value="1"/>
</dbReference>
<evidence type="ECO:0000256" key="6">
    <source>
        <dbReference type="ARBA" id="ARBA00023242"/>
    </source>
</evidence>
<name>A0ABR4NF33_9FUNG</name>
<evidence type="ECO:0000256" key="3">
    <source>
        <dbReference type="ARBA" id="ARBA00020634"/>
    </source>
</evidence>
<dbReference type="PROSITE" id="PS50097">
    <property type="entry name" value="BTB"/>
    <property type="match status" value="1"/>
</dbReference>
<protein>
    <recommendedName>
        <fullName evidence="3">Mediator of RNA polymerase II transcription subunit 6</fullName>
    </recommendedName>
    <alternativeName>
        <fullName evidence="7">Mediator complex subunit 6</fullName>
    </alternativeName>
</protein>
<evidence type="ECO:0000313" key="10">
    <source>
        <dbReference type="EMBL" id="KAL2918144.1"/>
    </source>
</evidence>
<comment type="similarity">
    <text evidence="2">Belongs to the Mediator complex subunit 6 family.</text>
</comment>
<feature type="region of interest" description="Disordered" evidence="8">
    <location>
        <begin position="330"/>
        <end position="355"/>
    </location>
</feature>
<evidence type="ECO:0000313" key="11">
    <source>
        <dbReference type="Proteomes" id="UP001527925"/>
    </source>
</evidence>
<feature type="compositionally biased region" description="Polar residues" evidence="8">
    <location>
        <begin position="522"/>
        <end position="545"/>
    </location>
</feature>
<dbReference type="Proteomes" id="UP001527925">
    <property type="component" value="Unassembled WGS sequence"/>
</dbReference>
<evidence type="ECO:0000256" key="8">
    <source>
        <dbReference type="SAM" id="MobiDB-lite"/>
    </source>
</evidence>
<reference evidence="10 11" key="1">
    <citation type="submission" date="2023-09" db="EMBL/GenBank/DDBJ databases">
        <title>Pangenome analysis of Batrachochytrium dendrobatidis and related Chytrids.</title>
        <authorList>
            <person name="Yacoub M.N."/>
            <person name="Stajich J.E."/>
            <person name="James T.Y."/>
        </authorList>
    </citation>
    <scope>NUCLEOTIDE SEQUENCE [LARGE SCALE GENOMIC DNA]</scope>
    <source>
        <strain evidence="10 11">JEL0888</strain>
    </source>
</reference>
<comment type="caution">
    <text evidence="10">The sequence shown here is derived from an EMBL/GenBank/DDBJ whole genome shotgun (WGS) entry which is preliminary data.</text>
</comment>
<evidence type="ECO:0000256" key="5">
    <source>
        <dbReference type="ARBA" id="ARBA00023163"/>
    </source>
</evidence>
<feature type="region of interest" description="Disordered" evidence="8">
    <location>
        <begin position="615"/>
        <end position="679"/>
    </location>
</feature>
<feature type="region of interest" description="Disordered" evidence="8">
    <location>
        <begin position="512"/>
        <end position="545"/>
    </location>
</feature>
<evidence type="ECO:0000256" key="7">
    <source>
        <dbReference type="ARBA" id="ARBA00031259"/>
    </source>
</evidence>
<dbReference type="InterPro" id="IPR007018">
    <property type="entry name" value="Mediator_Med6"/>
</dbReference>
<evidence type="ECO:0000256" key="4">
    <source>
        <dbReference type="ARBA" id="ARBA00023015"/>
    </source>
</evidence>
<dbReference type="Pfam" id="PF11822">
    <property type="entry name" value="BTB_SANBR"/>
    <property type="match status" value="1"/>
</dbReference>
<dbReference type="SUPFAM" id="SSF54695">
    <property type="entry name" value="POZ domain"/>
    <property type="match status" value="1"/>
</dbReference>
<dbReference type="PANTHER" id="PTHR20946:SF0">
    <property type="entry name" value="SANT AND BTB DOMAIN REGULATOR OF CLASS SWITCH RECOMBINATION"/>
    <property type="match status" value="1"/>
</dbReference>
<dbReference type="InterPro" id="IPR045902">
    <property type="entry name" value="SANBR-like"/>
</dbReference>
<evidence type="ECO:0000256" key="2">
    <source>
        <dbReference type="ARBA" id="ARBA00007526"/>
    </source>
</evidence>
<dbReference type="InterPro" id="IPR021777">
    <property type="entry name" value="SANBR_BTB"/>
</dbReference>
<feature type="compositionally biased region" description="Polar residues" evidence="8">
    <location>
        <begin position="290"/>
        <end position="309"/>
    </location>
</feature>
<dbReference type="Gene3D" id="3.10.450.580">
    <property type="entry name" value="Mediator complex, subunit Med6"/>
    <property type="match status" value="1"/>
</dbReference>
<accession>A0ABR4NF33</accession>
<dbReference type="InterPro" id="IPR038566">
    <property type="entry name" value="Mediator_Med6_sf"/>
</dbReference>
<dbReference type="InterPro" id="IPR011333">
    <property type="entry name" value="SKP1/BTB/POZ_sf"/>
</dbReference>
<feature type="domain" description="BTB" evidence="9">
    <location>
        <begin position="3"/>
        <end position="75"/>
    </location>
</feature>
<evidence type="ECO:0000256" key="1">
    <source>
        <dbReference type="ARBA" id="ARBA00004123"/>
    </source>
</evidence>
<dbReference type="InterPro" id="IPR000210">
    <property type="entry name" value="BTB/POZ_dom"/>
</dbReference>
<dbReference type="EMBL" id="JADGIZ020000007">
    <property type="protein sequence ID" value="KAL2918144.1"/>
    <property type="molecule type" value="Genomic_DNA"/>
</dbReference>
<organism evidence="10 11">
    <name type="scientific">Polyrhizophydium stewartii</name>
    <dbReference type="NCBI Taxonomy" id="2732419"/>
    <lineage>
        <taxon>Eukaryota</taxon>
        <taxon>Fungi</taxon>
        <taxon>Fungi incertae sedis</taxon>
        <taxon>Chytridiomycota</taxon>
        <taxon>Chytridiomycota incertae sedis</taxon>
        <taxon>Chytridiomycetes</taxon>
        <taxon>Rhizophydiales</taxon>
        <taxon>Rhizophydiales incertae sedis</taxon>
        <taxon>Polyrhizophydium</taxon>
    </lineage>
</organism>
<keyword evidence="5" id="KW-0804">Transcription</keyword>
<feature type="region of interest" description="Disordered" evidence="8">
    <location>
        <begin position="284"/>
        <end position="318"/>
    </location>
</feature>
<feature type="compositionally biased region" description="Polar residues" evidence="8">
    <location>
        <begin position="631"/>
        <end position="651"/>
    </location>
</feature>